<dbReference type="Gene3D" id="3.40.50.2300">
    <property type="match status" value="1"/>
</dbReference>
<accession>A0AAD5TU90</accession>
<dbReference type="PANTHER" id="PTHR45339">
    <property type="entry name" value="HYBRID SIGNAL TRANSDUCTION HISTIDINE KINASE J"/>
    <property type="match status" value="1"/>
</dbReference>
<evidence type="ECO:0000256" key="2">
    <source>
        <dbReference type="PROSITE-ProRule" id="PRU00169"/>
    </source>
</evidence>
<dbReference type="PANTHER" id="PTHR45339:SF5">
    <property type="entry name" value="HISTIDINE KINASE"/>
    <property type="match status" value="1"/>
</dbReference>
<evidence type="ECO:0000259" key="4">
    <source>
        <dbReference type="PROSITE" id="PS50109"/>
    </source>
</evidence>
<dbReference type="InterPro" id="IPR005467">
    <property type="entry name" value="His_kinase_dom"/>
</dbReference>
<dbReference type="InterPro" id="IPR003661">
    <property type="entry name" value="HisK_dim/P_dom"/>
</dbReference>
<protein>
    <recommendedName>
        <fullName evidence="8">Histidine kinase</fullName>
    </recommendedName>
</protein>
<dbReference type="InterPro" id="IPR036097">
    <property type="entry name" value="HisK_dim/P_sf"/>
</dbReference>
<evidence type="ECO:0000313" key="6">
    <source>
        <dbReference type="EMBL" id="KAJ3182998.1"/>
    </source>
</evidence>
<sequence>MPLSKIRPVSTTSAPVQPPEGSVFTDGLSEEEYLDRQKELYKNHMSSREYSYFDSFAFEDRLAILEEAEENLQRQNVERIKAKTFGMEFLGSVSHELRTPLNGVIGVIDLMQSEEMTVRQRLYIKTLEQSCTHLLSVVSRMQDLAALQSGKPTNNIMAFDLKAIVTGVAESMQHMSIHTGRGTQVALDVDAKIPRSINGDLTKIQQVLANLVAVAAISSHAKYAALKARFEPLDGDQAAVHFEIEGVRTQTPKTLLEGFDLEFSFDDLFRPLTSVNLSHGIIICREFLRQLGSRLEMEVDAKDSLIFRFELHVTYDKTAAALQAGGPQEGSQEAVKILVAEDNGVSRRIAVMMLKKLGFTNVDEVEDGQEVLAKLQDNAYDVILMVSVNV</sequence>
<dbReference type="SUPFAM" id="SSF52172">
    <property type="entry name" value="CheY-like"/>
    <property type="match status" value="1"/>
</dbReference>
<keyword evidence="1" id="KW-0597">Phosphoprotein</keyword>
<dbReference type="Pfam" id="PF00512">
    <property type="entry name" value="HisKA"/>
    <property type="match status" value="1"/>
</dbReference>
<keyword evidence="7" id="KW-1185">Reference proteome</keyword>
<dbReference type="InterPro" id="IPR036890">
    <property type="entry name" value="HATPase_C_sf"/>
</dbReference>
<dbReference type="SUPFAM" id="SSF47384">
    <property type="entry name" value="Homodimeric domain of signal transducing histidine kinase"/>
    <property type="match status" value="1"/>
</dbReference>
<reference evidence="6" key="1">
    <citation type="submission" date="2020-05" db="EMBL/GenBank/DDBJ databases">
        <title>Phylogenomic resolution of chytrid fungi.</title>
        <authorList>
            <person name="Stajich J.E."/>
            <person name="Amses K."/>
            <person name="Simmons R."/>
            <person name="Seto K."/>
            <person name="Myers J."/>
            <person name="Bonds A."/>
            <person name="Quandt C.A."/>
            <person name="Barry K."/>
            <person name="Liu P."/>
            <person name="Grigoriev I."/>
            <person name="Longcore J.E."/>
            <person name="James T.Y."/>
        </authorList>
    </citation>
    <scope>NUCLEOTIDE SEQUENCE</scope>
    <source>
        <strain evidence="6">JEL0379</strain>
    </source>
</reference>
<dbReference type="PROSITE" id="PS50109">
    <property type="entry name" value="HIS_KIN"/>
    <property type="match status" value="1"/>
</dbReference>
<dbReference type="InterPro" id="IPR011006">
    <property type="entry name" value="CheY-like_superfamily"/>
</dbReference>
<dbReference type="Proteomes" id="UP001212152">
    <property type="component" value="Unassembled WGS sequence"/>
</dbReference>
<dbReference type="AlphaFoldDB" id="A0AAD5TU90"/>
<dbReference type="InterPro" id="IPR001789">
    <property type="entry name" value="Sig_transdc_resp-reg_receiver"/>
</dbReference>
<evidence type="ECO:0000256" key="1">
    <source>
        <dbReference type="ARBA" id="ARBA00022553"/>
    </source>
</evidence>
<evidence type="ECO:0000313" key="7">
    <source>
        <dbReference type="Proteomes" id="UP001212152"/>
    </source>
</evidence>
<dbReference type="Gene3D" id="3.30.565.10">
    <property type="entry name" value="Histidine kinase-like ATPase, C-terminal domain"/>
    <property type="match status" value="1"/>
</dbReference>
<comment type="caution">
    <text evidence="6">The sequence shown here is derived from an EMBL/GenBank/DDBJ whole genome shotgun (WGS) entry which is preliminary data.</text>
</comment>
<feature type="region of interest" description="Disordered" evidence="3">
    <location>
        <begin position="1"/>
        <end position="25"/>
    </location>
</feature>
<gene>
    <name evidence="6" type="ORF">HDU87_007420</name>
</gene>
<dbReference type="GO" id="GO:0000155">
    <property type="term" value="F:phosphorelay sensor kinase activity"/>
    <property type="evidence" value="ECO:0007669"/>
    <property type="project" value="InterPro"/>
</dbReference>
<dbReference type="EMBL" id="JADGJQ010000007">
    <property type="protein sequence ID" value="KAJ3182998.1"/>
    <property type="molecule type" value="Genomic_DNA"/>
</dbReference>
<feature type="domain" description="Response regulatory" evidence="5">
    <location>
        <begin position="336"/>
        <end position="390"/>
    </location>
</feature>
<comment type="caution">
    <text evidence="2">Lacks conserved residue(s) required for the propagation of feature annotation.</text>
</comment>
<evidence type="ECO:0000259" key="5">
    <source>
        <dbReference type="PROSITE" id="PS50110"/>
    </source>
</evidence>
<name>A0AAD5TU90_9FUNG</name>
<dbReference type="Gene3D" id="1.10.287.130">
    <property type="match status" value="1"/>
</dbReference>
<proteinExistence type="predicted"/>
<evidence type="ECO:0000256" key="3">
    <source>
        <dbReference type="SAM" id="MobiDB-lite"/>
    </source>
</evidence>
<feature type="domain" description="Histidine kinase" evidence="4">
    <location>
        <begin position="92"/>
        <end position="315"/>
    </location>
</feature>
<dbReference type="PROSITE" id="PS50110">
    <property type="entry name" value="RESPONSE_REGULATORY"/>
    <property type="match status" value="1"/>
</dbReference>
<dbReference type="SMART" id="SM00388">
    <property type="entry name" value="HisKA"/>
    <property type="match status" value="1"/>
</dbReference>
<evidence type="ECO:0008006" key="8">
    <source>
        <dbReference type="Google" id="ProtNLM"/>
    </source>
</evidence>
<organism evidence="6 7">
    <name type="scientific">Geranomyces variabilis</name>
    <dbReference type="NCBI Taxonomy" id="109894"/>
    <lineage>
        <taxon>Eukaryota</taxon>
        <taxon>Fungi</taxon>
        <taxon>Fungi incertae sedis</taxon>
        <taxon>Chytridiomycota</taxon>
        <taxon>Chytridiomycota incertae sedis</taxon>
        <taxon>Chytridiomycetes</taxon>
        <taxon>Spizellomycetales</taxon>
        <taxon>Powellomycetaceae</taxon>
        <taxon>Geranomyces</taxon>
    </lineage>
</organism>
<dbReference type="CDD" id="cd00082">
    <property type="entry name" value="HisKA"/>
    <property type="match status" value="1"/>
</dbReference>